<evidence type="ECO:0000313" key="2">
    <source>
        <dbReference type="Proteomes" id="UP000321787"/>
    </source>
</evidence>
<protein>
    <submittedName>
        <fullName evidence="1">Uncharacterized protein</fullName>
    </submittedName>
</protein>
<proteinExistence type="predicted"/>
<accession>A0A510UK94</accession>
<sequence>MINKKNDIINSRILISPNRLDIGFKLLFIEGIENSSFDKIRAYEQHIYAITEGTLIENGNEIKSGLDKFKSDFKDIYSSLRDKGFDNSISNLPLSINGSILDGAHRLASAIYLDLDVYVKWTGDESKKYNYEYFLRRGVEEKYIKLALSCLSKYTDKIRLACVWPVASKYKNKLIDKIDNKNILYVQDSNVNLNGVKNLVVNFYQGESWLGTKNNNYSGALGKAEPCYKEGKEASFIWFLDETEDLITFKDEFRKEINSNKHSIHMTDTGNETRVVSEILLSPDFELIINNLDYGKSEKYLSMVEFEINRLLTEYDIEKKDLIVVGSGFWNILNIRQSSDVDFICNPSFKIDIESHNKYFDFFKYDLNDYFSSDNRVNYIGGVKYISIEEMLDFKKNRNEEKDKLDIKLLGGFYNPSIFSKKINSFNLLLLKKKTKIKFFVAKILKEMNLFDFVQLIRGRK</sequence>
<dbReference type="RefSeq" id="WP_146865499.1">
    <property type="nucleotide sequence ID" value="NZ_BJTZ01000024.1"/>
</dbReference>
<name>A0A510UK94_ALIFS</name>
<gene>
    <name evidence="1" type="ORF">AFI02nite_30980</name>
</gene>
<evidence type="ECO:0000313" key="1">
    <source>
        <dbReference type="EMBL" id="GEK15062.1"/>
    </source>
</evidence>
<reference evidence="1 2" key="1">
    <citation type="submission" date="2019-07" db="EMBL/GenBank/DDBJ databases">
        <title>Whole genome shotgun sequence of Aliivibrio fischeri NBRC 101058.</title>
        <authorList>
            <person name="Hosoyama A."/>
            <person name="Uohara A."/>
            <person name="Ohji S."/>
            <person name="Ichikawa N."/>
        </authorList>
    </citation>
    <scope>NUCLEOTIDE SEQUENCE [LARGE SCALE GENOMIC DNA]</scope>
    <source>
        <strain evidence="1 2">NBRC 101058</strain>
    </source>
</reference>
<organism evidence="1 2">
    <name type="scientific">Aliivibrio fischeri</name>
    <name type="common">Vibrio fischeri</name>
    <dbReference type="NCBI Taxonomy" id="668"/>
    <lineage>
        <taxon>Bacteria</taxon>
        <taxon>Pseudomonadati</taxon>
        <taxon>Pseudomonadota</taxon>
        <taxon>Gammaproteobacteria</taxon>
        <taxon>Vibrionales</taxon>
        <taxon>Vibrionaceae</taxon>
        <taxon>Aliivibrio</taxon>
    </lineage>
</organism>
<dbReference type="Proteomes" id="UP000321787">
    <property type="component" value="Unassembled WGS sequence"/>
</dbReference>
<dbReference type="EMBL" id="BJTZ01000024">
    <property type="protein sequence ID" value="GEK15062.1"/>
    <property type="molecule type" value="Genomic_DNA"/>
</dbReference>
<dbReference type="AlphaFoldDB" id="A0A510UK94"/>
<comment type="caution">
    <text evidence="1">The sequence shown here is derived from an EMBL/GenBank/DDBJ whole genome shotgun (WGS) entry which is preliminary data.</text>
</comment>